<evidence type="ECO:0000256" key="6">
    <source>
        <dbReference type="SAM" id="Phobius"/>
    </source>
</evidence>
<dbReference type="PANTHER" id="PTHR30086:SF20">
    <property type="entry name" value="ARGININE EXPORTER PROTEIN ARGO-RELATED"/>
    <property type="match status" value="1"/>
</dbReference>
<feature type="transmembrane region" description="Helical" evidence="6">
    <location>
        <begin position="178"/>
        <end position="202"/>
    </location>
</feature>
<reference evidence="7 8" key="1">
    <citation type="journal article" date="2014" name="Genome Announc.">
        <title>Draft genome sequences of eight enterohepatic helicobacter species isolated from both laboratory and wild rodents.</title>
        <authorList>
            <person name="Sheh A."/>
            <person name="Shen Z."/>
            <person name="Fox J.G."/>
        </authorList>
    </citation>
    <scope>NUCLEOTIDE SEQUENCE [LARGE SCALE GENOMIC DNA]</scope>
    <source>
        <strain evidence="7 8">MIT 97-6194</strain>
    </source>
</reference>
<protein>
    <submittedName>
        <fullName evidence="7">LysE family translocator</fullName>
    </submittedName>
</protein>
<dbReference type="GO" id="GO:0005886">
    <property type="term" value="C:plasma membrane"/>
    <property type="evidence" value="ECO:0007669"/>
    <property type="project" value="UniProtKB-SubCell"/>
</dbReference>
<keyword evidence="3 6" id="KW-0812">Transmembrane</keyword>
<evidence type="ECO:0000256" key="4">
    <source>
        <dbReference type="ARBA" id="ARBA00022989"/>
    </source>
</evidence>
<evidence type="ECO:0000256" key="1">
    <source>
        <dbReference type="ARBA" id="ARBA00004651"/>
    </source>
</evidence>
<reference evidence="7 8" key="2">
    <citation type="journal article" date="2016" name="Infect. Immun.">
        <title>Helicobacter saguini, a Novel Helicobacter Isolated from Cotton-Top Tamarins with Ulcerative Colitis, Has Proinflammatory Properties and Induces Typhlocolitis and Dysplasia in Gnotobiotic IL-10-/- Mice.</title>
        <authorList>
            <person name="Shen Z."/>
            <person name="Mannion A."/>
            <person name="Whary M.T."/>
            <person name="Muthupalani S."/>
            <person name="Sheh A."/>
            <person name="Feng Y."/>
            <person name="Gong G."/>
            <person name="Vandamme P."/>
            <person name="Holcombe H.R."/>
            <person name="Paster B.J."/>
            <person name="Fox J.G."/>
        </authorList>
    </citation>
    <scope>NUCLEOTIDE SEQUENCE [LARGE SCALE GENOMIC DNA]</scope>
    <source>
        <strain evidence="7 8">MIT 97-6194</strain>
    </source>
</reference>
<keyword evidence="4 6" id="KW-1133">Transmembrane helix</keyword>
<keyword evidence="5 6" id="KW-0472">Membrane</keyword>
<evidence type="ECO:0000256" key="3">
    <source>
        <dbReference type="ARBA" id="ARBA00022692"/>
    </source>
</evidence>
<dbReference type="OrthoDB" id="5340182at2"/>
<comment type="caution">
    <text evidence="7">The sequence shown here is derived from an EMBL/GenBank/DDBJ whole genome shotgun (WGS) entry which is preliminary data.</text>
</comment>
<accession>A0A347VGD1</accession>
<dbReference type="EMBL" id="JRMP02000002">
    <property type="protein sequence ID" value="TLD95660.1"/>
    <property type="molecule type" value="Genomic_DNA"/>
</dbReference>
<gene>
    <name evidence="7" type="ORF">LS64_002065</name>
</gene>
<evidence type="ECO:0000313" key="8">
    <source>
        <dbReference type="Proteomes" id="UP000029714"/>
    </source>
</evidence>
<feature type="transmembrane region" description="Helical" evidence="6">
    <location>
        <begin position="214"/>
        <end position="232"/>
    </location>
</feature>
<feature type="transmembrane region" description="Helical" evidence="6">
    <location>
        <begin position="23"/>
        <end position="45"/>
    </location>
</feature>
<name>A0A347VGD1_9HELI</name>
<dbReference type="InterPro" id="IPR001123">
    <property type="entry name" value="LeuE-type"/>
</dbReference>
<dbReference type="Proteomes" id="UP000029714">
    <property type="component" value="Unassembled WGS sequence"/>
</dbReference>
<evidence type="ECO:0000256" key="2">
    <source>
        <dbReference type="ARBA" id="ARBA00022475"/>
    </source>
</evidence>
<dbReference type="AlphaFoldDB" id="A0A347VGD1"/>
<feature type="transmembrane region" description="Helical" evidence="6">
    <location>
        <begin position="86"/>
        <end position="107"/>
    </location>
</feature>
<evidence type="ECO:0000313" key="7">
    <source>
        <dbReference type="EMBL" id="TLD95660.1"/>
    </source>
</evidence>
<feature type="transmembrane region" description="Helical" evidence="6">
    <location>
        <begin position="57"/>
        <end position="80"/>
    </location>
</feature>
<proteinExistence type="predicted"/>
<dbReference type="GO" id="GO:0015171">
    <property type="term" value="F:amino acid transmembrane transporter activity"/>
    <property type="evidence" value="ECO:0007669"/>
    <property type="project" value="TreeGrafter"/>
</dbReference>
<sequence length="241" mass="26797">MKVIILQYKIPKNVFNKVCKVDFTYLFLVAFVGAVTPGPDILLVINSTLKSGVLAGLKALAGIATGWLIFLSVIYFGLSFIFSGEIMQVILSLVGGAYLLYISILLAKSKQEKVIESVTLDSMQNLDSKKTIESSILNSKNINNPNFYIRGFIVNISNPKAILFFSVIIAPYMQGGDILLSLIVLFFSLASGFLGVIILCAFFRKFINDRIFFIIDKVCGVIFFLFSIYLFINAFNILKSF</sequence>
<feature type="transmembrane region" description="Helical" evidence="6">
    <location>
        <begin position="147"/>
        <end position="172"/>
    </location>
</feature>
<keyword evidence="2" id="KW-1003">Cell membrane</keyword>
<dbReference type="Pfam" id="PF01810">
    <property type="entry name" value="LysE"/>
    <property type="match status" value="1"/>
</dbReference>
<comment type="subcellular location">
    <subcellularLocation>
        <location evidence="1">Cell membrane</location>
        <topology evidence="1">Multi-pass membrane protein</topology>
    </subcellularLocation>
</comment>
<organism evidence="7 8">
    <name type="scientific">Helicobacter saguini</name>
    <dbReference type="NCBI Taxonomy" id="1548018"/>
    <lineage>
        <taxon>Bacteria</taxon>
        <taxon>Pseudomonadati</taxon>
        <taxon>Campylobacterota</taxon>
        <taxon>Epsilonproteobacteria</taxon>
        <taxon>Campylobacterales</taxon>
        <taxon>Helicobacteraceae</taxon>
        <taxon>Helicobacter</taxon>
    </lineage>
</organism>
<dbReference type="PANTHER" id="PTHR30086">
    <property type="entry name" value="ARGININE EXPORTER PROTEIN ARGO"/>
    <property type="match status" value="1"/>
</dbReference>
<keyword evidence="8" id="KW-1185">Reference proteome</keyword>
<evidence type="ECO:0000256" key="5">
    <source>
        <dbReference type="ARBA" id="ARBA00023136"/>
    </source>
</evidence>